<gene>
    <name evidence="2" type="ORF">GCM10007416_19360</name>
</gene>
<accession>A0ABQ1GMB2</accession>
<keyword evidence="3" id="KW-1185">Reference proteome</keyword>
<reference evidence="3" key="1">
    <citation type="journal article" date="2019" name="Int. J. Syst. Evol. Microbiol.">
        <title>The Global Catalogue of Microorganisms (GCM) 10K type strain sequencing project: providing services to taxonomists for standard genome sequencing and annotation.</title>
        <authorList>
            <consortium name="The Broad Institute Genomics Platform"/>
            <consortium name="The Broad Institute Genome Sequencing Center for Infectious Disease"/>
            <person name="Wu L."/>
            <person name="Ma J."/>
        </authorList>
    </citation>
    <scope>NUCLEOTIDE SEQUENCE [LARGE SCALE GENOMIC DNA]</scope>
    <source>
        <strain evidence="3">CGMCC 1.12404</strain>
    </source>
</reference>
<dbReference type="RefSeq" id="WP_188432361.1">
    <property type="nucleotide sequence ID" value="NZ_BMEX01000005.1"/>
</dbReference>
<organism evidence="2 3">
    <name type="scientific">Kroppenstedtia guangzhouensis</name>
    <dbReference type="NCBI Taxonomy" id="1274356"/>
    <lineage>
        <taxon>Bacteria</taxon>
        <taxon>Bacillati</taxon>
        <taxon>Bacillota</taxon>
        <taxon>Bacilli</taxon>
        <taxon>Bacillales</taxon>
        <taxon>Thermoactinomycetaceae</taxon>
        <taxon>Kroppenstedtia</taxon>
    </lineage>
</organism>
<name>A0ABQ1GMB2_9BACL</name>
<dbReference type="Proteomes" id="UP000617979">
    <property type="component" value="Unassembled WGS sequence"/>
</dbReference>
<comment type="caution">
    <text evidence="2">The sequence shown here is derived from an EMBL/GenBank/DDBJ whole genome shotgun (WGS) entry which is preliminary data.</text>
</comment>
<feature type="region of interest" description="Disordered" evidence="1">
    <location>
        <begin position="1"/>
        <end position="30"/>
    </location>
</feature>
<dbReference type="EMBL" id="BMEX01000005">
    <property type="protein sequence ID" value="GGA46324.1"/>
    <property type="molecule type" value="Genomic_DNA"/>
</dbReference>
<evidence type="ECO:0000313" key="2">
    <source>
        <dbReference type="EMBL" id="GGA46324.1"/>
    </source>
</evidence>
<sequence>MTQEGREEAKGGHFALHGGTHFTPKASPEKINRFVQNLPPERRETFYEIMKELSRADLIALHNDGLLADGEGKIGGSDDC</sequence>
<evidence type="ECO:0000256" key="1">
    <source>
        <dbReference type="SAM" id="MobiDB-lite"/>
    </source>
</evidence>
<feature type="compositionally biased region" description="Basic and acidic residues" evidence="1">
    <location>
        <begin position="1"/>
        <end position="11"/>
    </location>
</feature>
<evidence type="ECO:0000313" key="3">
    <source>
        <dbReference type="Proteomes" id="UP000617979"/>
    </source>
</evidence>
<protein>
    <submittedName>
        <fullName evidence="2">Uncharacterized protein</fullName>
    </submittedName>
</protein>
<proteinExistence type="predicted"/>